<protein>
    <recommendedName>
        <fullName evidence="6">Multidrug and toxic compound extrusion protein</fullName>
    </recommendedName>
</protein>
<evidence type="ECO:0000313" key="5">
    <source>
        <dbReference type="Proteomes" id="UP000013827"/>
    </source>
</evidence>
<dbReference type="KEGG" id="ehx:EMIHUDRAFT_222063"/>
<dbReference type="InterPro" id="IPR002528">
    <property type="entry name" value="MATE_fam"/>
</dbReference>
<feature type="transmembrane region" description="Helical" evidence="3">
    <location>
        <begin position="137"/>
        <end position="160"/>
    </location>
</feature>
<feature type="transmembrane region" description="Helical" evidence="3">
    <location>
        <begin position="343"/>
        <end position="367"/>
    </location>
</feature>
<proteinExistence type="inferred from homology"/>
<keyword evidence="3" id="KW-0472">Membrane</keyword>
<dbReference type="RefSeq" id="XP_005793447.1">
    <property type="nucleotide sequence ID" value="XM_005793390.1"/>
</dbReference>
<feature type="transmembrane region" description="Helical" evidence="3">
    <location>
        <begin position="387"/>
        <end position="409"/>
    </location>
</feature>
<dbReference type="GO" id="GO:0042910">
    <property type="term" value="F:xenobiotic transmembrane transporter activity"/>
    <property type="evidence" value="ECO:0007669"/>
    <property type="project" value="InterPro"/>
</dbReference>
<feature type="region of interest" description="Disordered" evidence="2">
    <location>
        <begin position="504"/>
        <end position="528"/>
    </location>
</feature>
<feature type="transmembrane region" description="Helical" evidence="3">
    <location>
        <begin position="421"/>
        <end position="442"/>
    </location>
</feature>
<evidence type="ECO:0000256" key="2">
    <source>
        <dbReference type="SAM" id="MobiDB-lite"/>
    </source>
</evidence>
<reference evidence="5" key="1">
    <citation type="journal article" date="2013" name="Nature">
        <title>Pan genome of the phytoplankton Emiliania underpins its global distribution.</title>
        <authorList>
            <person name="Read B.A."/>
            <person name="Kegel J."/>
            <person name="Klute M.J."/>
            <person name="Kuo A."/>
            <person name="Lefebvre S.C."/>
            <person name="Maumus F."/>
            <person name="Mayer C."/>
            <person name="Miller J."/>
            <person name="Monier A."/>
            <person name="Salamov A."/>
            <person name="Young J."/>
            <person name="Aguilar M."/>
            <person name="Claverie J.M."/>
            <person name="Frickenhaus S."/>
            <person name="Gonzalez K."/>
            <person name="Herman E.K."/>
            <person name="Lin Y.C."/>
            <person name="Napier J."/>
            <person name="Ogata H."/>
            <person name="Sarno A.F."/>
            <person name="Shmutz J."/>
            <person name="Schroeder D."/>
            <person name="de Vargas C."/>
            <person name="Verret F."/>
            <person name="von Dassow P."/>
            <person name="Valentin K."/>
            <person name="Van de Peer Y."/>
            <person name="Wheeler G."/>
            <person name="Dacks J.B."/>
            <person name="Delwiche C.F."/>
            <person name="Dyhrman S.T."/>
            <person name="Glockner G."/>
            <person name="John U."/>
            <person name="Richards T."/>
            <person name="Worden A.Z."/>
            <person name="Zhang X."/>
            <person name="Grigoriev I.V."/>
            <person name="Allen A.E."/>
            <person name="Bidle K."/>
            <person name="Borodovsky M."/>
            <person name="Bowler C."/>
            <person name="Brownlee C."/>
            <person name="Cock J.M."/>
            <person name="Elias M."/>
            <person name="Gladyshev V.N."/>
            <person name="Groth M."/>
            <person name="Guda C."/>
            <person name="Hadaegh A."/>
            <person name="Iglesias-Rodriguez M.D."/>
            <person name="Jenkins J."/>
            <person name="Jones B.M."/>
            <person name="Lawson T."/>
            <person name="Leese F."/>
            <person name="Lindquist E."/>
            <person name="Lobanov A."/>
            <person name="Lomsadze A."/>
            <person name="Malik S.B."/>
            <person name="Marsh M.E."/>
            <person name="Mackinder L."/>
            <person name="Mock T."/>
            <person name="Mueller-Roeber B."/>
            <person name="Pagarete A."/>
            <person name="Parker M."/>
            <person name="Probert I."/>
            <person name="Quesneville H."/>
            <person name="Raines C."/>
            <person name="Rensing S.A."/>
            <person name="Riano-Pachon D.M."/>
            <person name="Richier S."/>
            <person name="Rokitta S."/>
            <person name="Shiraiwa Y."/>
            <person name="Soanes D.M."/>
            <person name="van der Giezen M."/>
            <person name="Wahlund T.M."/>
            <person name="Williams B."/>
            <person name="Wilson W."/>
            <person name="Wolfe G."/>
            <person name="Wurch L.L."/>
        </authorList>
    </citation>
    <scope>NUCLEOTIDE SEQUENCE</scope>
</reference>
<dbReference type="AlphaFoldDB" id="A0A0D3KZ33"/>
<accession>A0A0D3KZ33</accession>
<dbReference type="OMA" id="FAPHEYL"/>
<keyword evidence="3" id="KW-0812">Transmembrane</keyword>
<dbReference type="STRING" id="2903.R1E075"/>
<evidence type="ECO:0000256" key="3">
    <source>
        <dbReference type="SAM" id="Phobius"/>
    </source>
</evidence>
<dbReference type="EnsemblProtists" id="EOD41018">
    <property type="protein sequence ID" value="EOD41018"/>
    <property type="gene ID" value="EMIHUDRAFT_222063"/>
</dbReference>
<reference evidence="4" key="2">
    <citation type="submission" date="2024-10" db="UniProtKB">
        <authorList>
            <consortium name="EnsemblProtists"/>
        </authorList>
    </citation>
    <scope>IDENTIFICATION</scope>
</reference>
<feature type="transmembrane region" description="Helical" evidence="3">
    <location>
        <begin position="213"/>
        <end position="242"/>
    </location>
</feature>
<dbReference type="Proteomes" id="UP000013827">
    <property type="component" value="Unassembled WGS sequence"/>
</dbReference>
<organism evidence="4 5">
    <name type="scientific">Emiliania huxleyi (strain CCMP1516)</name>
    <dbReference type="NCBI Taxonomy" id="280463"/>
    <lineage>
        <taxon>Eukaryota</taxon>
        <taxon>Haptista</taxon>
        <taxon>Haptophyta</taxon>
        <taxon>Prymnesiophyceae</taxon>
        <taxon>Isochrysidales</taxon>
        <taxon>Noelaerhabdaceae</taxon>
        <taxon>Emiliania</taxon>
    </lineage>
</organism>
<feature type="transmembrane region" description="Helical" evidence="3">
    <location>
        <begin position="181"/>
        <end position="201"/>
    </location>
</feature>
<feature type="transmembrane region" description="Helical" evidence="3">
    <location>
        <begin position="109"/>
        <end position="131"/>
    </location>
</feature>
<dbReference type="PaxDb" id="2903-EOD41018"/>
<name>A0A0D3KZ33_EMIH1</name>
<dbReference type="HOGENOM" id="CLU_629197_0_0_1"/>
<sequence>MLSTKSSGEPLLGGRPYFSRRAEVVAMASMGWPMLVSFACRLGMGSTDSAFVGHITDGAFAPHEYLAAASLSDMVVNIAAAPPLAFNQVLNALVSQAIGADNPMMAGRWLQLSIIALAVGMLPSLICFFYVGPVLKLLGFSDAVCLLAGHYAKFNVFWPIPNGWYQCMRFYFQAMGITKPAMYNNLFFFFVNILLNWFFVFGGPASLRAVTGFGGFGFVGAAMSISMSRCLQPLAFFLYMFVYRKAHLETWPGWSMESIDQKYVKVFLAQALPLVGTIIFQMLVDQSSTLMISQLGTLAVACSSATQALINIVAGGASNMLIGVAAVRVGFHLGRGDGPAAARAAAMAVAAGVIIVGGSMLAVAPVRHAAMSTISSDPYVVEVASRMIVPGFLASMGQLLVGVGTGGVFAAQGRTILNTILAFAFELPCSIGSVFVLVMIMHTGVETVYWGKAGIAIVEAAVVMSIVAMSDWDASAAFAMELQAKKADSSFKSMQSSMSRLSRVSPGTMLTTPRVTQGADARRSQFAE</sequence>
<dbReference type="Pfam" id="PF01554">
    <property type="entry name" value="MatE"/>
    <property type="match status" value="1"/>
</dbReference>
<keyword evidence="3" id="KW-1133">Transmembrane helix</keyword>
<dbReference type="eggNOG" id="KOG1347">
    <property type="taxonomic scope" value="Eukaryota"/>
</dbReference>
<dbReference type="GO" id="GO:0015297">
    <property type="term" value="F:antiporter activity"/>
    <property type="evidence" value="ECO:0007669"/>
    <property type="project" value="InterPro"/>
</dbReference>
<dbReference type="GeneID" id="17286288"/>
<feature type="transmembrane region" description="Helical" evidence="3">
    <location>
        <begin position="308"/>
        <end position="331"/>
    </location>
</feature>
<evidence type="ECO:0000313" key="4">
    <source>
        <dbReference type="EnsemblProtists" id="EOD41018"/>
    </source>
</evidence>
<evidence type="ECO:0008006" key="6">
    <source>
        <dbReference type="Google" id="ProtNLM"/>
    </source>
</evidence>
<dbReference type="GO" id="GO:0016020">
    <property type="term" value="C:membrane"/>
    <property type="evidence" value="ECO:0007669"/>
    <property type="project" value="InterPro"/>
</dbReference>
<evidence type="ECO:0000256" key="1">
    <source>
        <dbReference type="ARBA" id="ARBA00010199"/>
    </source>
</evidence>
<feature type="transmembrane region" description="Helical" evidence="3">
    <location>
        <begin position="448"/>
        <end position="470"/>
    </location>
</feature>
<dbReference type="PANTHER" id="PTHR11206">
    <property type="entry name" value="MULTIDRUG RESISTANCE PROTEIN"/>
    <property type="match status" value="1"/>
</dbReference>
<comment type="similarity">
    <text evidence="1">Belongs to the multi antimicrobial extrusion (MATE) (TC 2.A.66.1) family.</text>
</comment>
<keyword evidence="5" id="KW-1185">Reference proteome</keyword>